<dbReference type="Gene3D" id="2.30.30.140">
    <property type="match status" value="1"/>
</dbReference>
<feature type="compositionally biased region" description="Basic and acidic residues" evidence="3">
    <location>
        <begin position="460"/>
        <end position="474"/>
    </location>
</feature>
<feature type="compositionally biased region" description="Basic and acidic residues" evidence="3">
    <location>
        <begin position="484"/>
        <end position="497"/>
    </location>
</feature>
<sequence length="521" mass="56180">MILKCSFTRGKGYDEDLPPPTHLGSMTRKGCPRGNGKSGGTAASIEQQIRKLELDAYTAILRAFGAQSEVITWTKERLMSDLRKELRVADEQHRELLGRVASDDTLRHIREWRQFREDPGLPTLSHDPAPSPAVSQSRKKPKTGQAVQTLPSPLPPPLLKLAPTTGGALPSPAPAPGTGTGPKGKKSKSKGSVGPPVTTPRPSAPVGVTAGRGSNAVKVTALWSNHIGAGPSDSHIDPWVGRRVMTRWPDDNTFYEAVVTDYDRVKHLHSLVYDMGTPRETWEWIDLKGMDKKDVKWIEGPPILLDGKASPTTPALSAGRGAGQGLKHGGRGGLLAGAGRVKSSQRGRPAGLHEKMAPVSSALPTRPGRGGAAAGAETNGSDWKTGHTVAIQIPDLAAFVKETDDLDQEEDLEKLESVRHKAKEHEEMLHRALVEVGESSDEAGSDDRRHHHAAFSLTRPIDKEKDHHSQQDSGDRDEEEDTAGDQREVSEGDHGVHESGGAASDAEVENAEEDVDRDDDR</sequence>
<dbReference type="EMBL" id="OZ023710">
    <property type="protein sequence ID" value="CAK9883168.1"/>
    <property type="molecule type" value="Genomic_DNA"/>
</dbReference>
<proteinExistence type="predicted"/>
<dbReference type="InterPro" id="IPR019023">
    <property type="entry name" value="Lamin-B_rcpt_of_tudor"/>
</dbReference>
<dbReference type="PROSITE" id="PS51138">
    <property type="entry name" value="ENT"/>
    <property type="match status" value="1"/>
</dbReference>
<feature type="region of interest" description="Disordered" evidence="3">
    <location>
        <begin position="14"/>
        <end position="42"/>
    </location>
</feature>
<keyword evidence="2" id="KW-0539">Nucleus</keyword>
<protein>
    <recommendedName>
        <fullName evidence="4">ENT domain-containing protein</fullName>
    </recommendedName>
</protein>
<dbReference type="PANTHER" id="PTHR33432">
    <property type="entry name" value="PROTEIN EMSY-LIKE 4"/>
    <property type="match status" value="1"/>
</dbReference>
<dbReference type="InterPro" id="IPR033485">
    <property type="entry name" value="EMSY-LIKE_plant"/>
</dbReference>
<evidence type="ECO:0000313" key="5">
    <source>
        <dbReference type="EMBL" id="CAK9883168.1"/>
    </source>
</evidence>
<comment type="subcellular location">
    <subcellularLocation>
        <location evidence="1">Nucleus</location>
    </subcellularLocation>
</comment>
<dbReference type="PANTHER" id="PTHR33432:SF22">
    <property type="entry name" value="OS10G0436850 PROTEIN"/>
    <property type="match status" value="1"/>
</dbReference>
<feature type="compositionally biased region" description="Low complexity" evidence="3">
    <location>
        <begin position="159"/>
        <end position="170"/>
    </location>
</feature>
<evidence type="ECO:0000313" key="6">
    <source>
        <dbReference type="Proteomes" id="UP001497522"/>
    </source>
</evidence>
<feature type="domain" description="ENT" evidence="4">
    <location>
        <begin position="45"/>
        <end position="133"/>
    </location>
</feature>
<dbReference type="CDD" id="cd20404">
    <property type="entry name" value="Tudor_Agenet_AtEML-like"/>
    <property type="match status" value="1"/>
</dbReference>
<organism evidence="5 6">
    <name type="scientific">Sphagnum jensenii</name>
    <dbReference type="NCBI Taxonomy" id="128206"/>
    <lineage>
        <taxon>Eukaryota</taxon>
        <taxon>Viridiplantae</taxon>
        <taxon>Streptophyta</taxon>
        <taxon>Embryophyta</taxon>
        <taxon>Bryophyta</taxon>
        <taxon>Sphagnophytina</taxon>
        <taxon>Sphagnopsida</taxon>
        <taxon>Sphagnales</taxon>
        <taxon>Sphagnaceae</taxon>
        <taxon>Sphagnum</taxon>
    </lineage>
</organism>
<keyword evidence="6" id="KW-1185">Reference proteome</keyword>
<name>A0ABP1C2S3_9BRYO</name>
<dbReference type="SUPFAM" id="SSF158639">
    <property type="entry name" value="ENT-like"/>
    <property type="match status" value="1"/>
</dbReference>
<feature type="region of interest" description="Disordered" evidence="3">
    <location>
        <begin position="306"/>
        <end position="381"/>
    </location>
</feature>
<dbReference type="InterPro" id="IPR005491">
    <property type="entry name" value="ENT_dom"/>
</dbReference>
<feature type="compositionally biased region" description="Acidic residues" evidence="3">
    <location>
        <begin position="506"/>
        <end position="521"/>
    </location>
</feature>
<feature type="region of interest" description="Disordered" evidence="3">
    <location>
        <begin position="118"/>
        <end position="211"/>
    </location>
</feature>
<feature type="compositionally biased region" description="Gly residues" evidence="3">
    <location>
        <begin position="320"/>
        <end position="336"/>
    </location>
</feature>
<dbReference type="InterPro" id="IPR036142">
    <property type="entry name" value="ENT_dom-like_sf"/>
</dbReference>
<evidence type="ECO:0000259" key="4">
    <source>
        <dbReference type="PROSITE" id="PS51138"/>
    </source>
</evidence>
<dbReference type="Pfam" id="PF09465">
    <property type="entry name" value="LBR_tudor"/>
    <property type="match status" value="1"/>
</dbReference>
<dbReference type="SMART" id="SM01191">
    <property type="entry name" value="ENT"/>
    <property type="match status" value="1"/>
</dbReference>
<evidence type="ECO:0000256" key="2">
    <source>
        <dbReference type="ARBA" id="ARBA00023242"/>
    </source>
</evidence>
<dbReference type="Gene3D" id="1.10.1240.40">
    <property type="entry name" value="ENT domain"/>
    <property type="match status" value="1"/>
</dbReference>
<dbReference type="SUPFAM" id="SSF63748">
    <property type="entry name" value="Tudor/PWWP/MBT"/>
    <property type="match status" value="1"/>
</dbReference>
<dbReference type="Pfam" id="PF03735">
    <property type="entry name" value="ENT"/>
    <property type="match status" value="1"/>
</dbReference>
<evidence type="ECO:0000256" key="1">
    <source>
        <dbReference type="ARBA" id="ARBA00004123"/>
    </source>
</evidence>
<accession>A0ABP1C2S3</accession>
<reference evidence="5" key="1">
    <citation type="submission" date="2024-03" db="EMBL/GenBank/DDBJ databases">
        <authorList>
            <consortium name="ELIXIR-Norway"/>
            <consortium name="Elixir Norway"/>
        </authorList>
    </citation>
    <scope>NUCLEOTIDE SEQUENCE</scope>
</reference>
<gene>
    <name evidence="5" type="ORF">CSSPJE1EN2_LOCUS24419</name>
</gene>
<evidence type="ECO:0000256" key="3">
    <source>
        <dbReference type="SAM" id="MobiDB-lite"/>
    </source>
</evidence>
<dbReference type="Proteomes" id="UP001497522">
    <property type="component" value="Chromosome 9"/>
</dbReference>
<feature type="region of interest" description="Disordered" evidence="3">
    <location>
        <begin position="455"/>
        <end position="521"/>
    </location>
</feature>